<name>A0ABW4DIR0_9LACO</name>
<dbReference type="InterPro" id="IPR005490">
    <property type="entry name" value="LD_TPept_cat_dom"/>
</dbReference>
<feature type="compositionally biased region" description="Low complexity" evidence="1">
    <location>
        <begin position="54"/>
        <end position="69"/>
    </location>
</feature>
<dbReference type="PROSITE" id="PS51257">
    <property type="entry name" value="PROKAR_LIPOPROTEIN"/>
    <property type="match status" value="1"/>
</dbReference>
<gene>
    <name evidence="3" type="ORF">ACFQ4L_00135</name>
</gene>
<feature type="compositionally biased region" description="Low complexity" evidence="1">
    <location>
        <begin position="27"/>
        <end position="41"/>
    </location>
</feature>
<evidence type="ECO:0000256" key="1">
    <source>
        <dbReference type="SAM" id="MobiDB-lite"/>
    </source>
</evidence>
<evidence type="ECO:0000313" key="4">
    <source>
        <dbReference type="Proteomes" id="UP001597244"/>
    </source>
</evidence>
<accession>A0ABW4DIR0</accession>
<evidence type="ECO:0000313" key="3">
    <source>
        <dbReference type="EMBL" id="MFD1464514.1"/>
    </source>
</evidence>
<comment type="caution">
    <text evidence="3">The sequence shown here is derived from an EMBL/GenBank/DDBJ whole genome shotgun (WGS) entry which is preliminary data.</text>
</comment>
<protein>
    <submittedName>
        <fullName evidence="3">L,D-transpeptidase family protein</fullName>
    </submittedName>
</protein>
<evidence type="ECO:0000259" key="2">
    <source>
        <dbReference type="Pfam" id="PF03734"/>
    </source>
</evidence>
<reference evidence="4" key="1">
    <citation type="journal article" date="2019" name="Int. J. Syst. Evol. Microbiol.">
        <title>The Global Catalogue of Microorganisms (GCM) 10K type strain sequencing project: providing services to taxonomists for standard genome sequencing and annotation.</title>
        <authorList>
            <consortium name="The Broad Institute Genomics Platform"/>
            <consortium name="The Broad Institute Genome Sequencing Center for Infectious Disease"/>
            <person name="Wu L."/>
            <person name="Ma J."/>
        </authorList>
    </citation>
    <scope>NUCLEOTIDE SEQUENCE [LARGE SCALE GENOMIC DNA]</scope>
    <source>
        <strain evidence="4">CCM 8951</strain>
    </source>
</reference>
<feature type="compositionally biased region" description="Low complexity" evidence="1">
    <location>
        <begin position="90"/>
        <end position="100"/>
    </location>
</feature>
<dbReference type="Proteomes" id="UP001597244">
    <property type="component" value="Unassembled WGS sequence"/>
</dbReference>
<keyword evidence="4" id="KW-1185">Reference proteome</keyword>
<dbReference type="EMBL" id="JBHTOF010000006">
    <property type="protein sequence ID" value="MFD1464514.1"/>
    <property type="molecule type" value="Genomic_DNA"/>
</dbReference>
<feature type="region of interest" description="Disordered" evidence="1">
    <location>
        <begin position="90"/>
        <end position="133"/>
    </location>
</feature>
<dbReference type="PANTHER" id="PTHR38589:SF1">
    <property type="entry name" value="BLR0621 PROTEIN"/>
    <property type="match status" value="1"/>
</dbReference>
<feature type="domain" description="L,D-TPase catalytic" evidence="2">
    <location>
        <begin position="167"/>
        <end position="319"/>
    </location>
</feature>
<dbReference type="PANTHER" id="PTHR38589">
    <property type="entry name" value="BLR0621 PROTEIN"/>
    <property type="match status" value="1"/>
</dbReference>
<proteinExistence type="predicted"/>
<dbReference type="Pfam" id="PF03734">
    <property type="entry name" value="YkuD"/>
    <property type="match status" value="1"/>
</dbReference>
<feature type="compositionally biased region" description="Basic and acidic residues" evidence="1">
    <location>
        <begin position="42"/>
        <end position="52"/>
    </location>
</feature>
<organism evidence="3 4">
    <name type="scientific">Lapidilactobacillus mulanensis</name>
    <dbReference type="NCBI Taxonomy" id="2485999"/>
    <lineage>
        <taxon>Bacteria</taxon>
        <taxon>Bacillati</taxon>
        <taxon>Bacillota</taxon>
        <taxon>Bacilli</taxon>
        <taxon>Lactobacillales</taxon>
        <taxon>Lactobacillaceae</taxon>
        <taxon>Lapidilactobacillus</taxon>
    </lineage>
</organism>
<feature type="compositionally biased region" description="Polar residues" evidence="1">
    <location>
        <begin position="110"/>
        <end position="122"/>
    </location>
</feature>
<dbReference type="RefSeq" id="WP_164506659.1">
    <property type="nucleotide sequence ID" value="NZ_JBHTOF010000006.1"/>
</dbReference>
<sequence>MKLKLGIVLIGILAVISLAGCGGNSKSKTSAQAAKSAASSKKASEKLKERHQASQKARQKSIASQKSAASLSSTQKASLAIAESSKRSSELSSQQAASAEAARKSEAVKTASQPSTSSQVSAPVQPVTPPKVVQPASTGIAAFVAKSPSARYSDQIVGVVASGSYAQVYLFEKTNSVWQQILSSSGRVGYQGVGTAQEGSGRTPRGSYGLTLAFGTGGNPGSGLPYRQITSRSYWISNTADAQYNTWQERDQSSSLDEHLSHYPTQYRYAIALNYSNGVGGGSAFFLHCNGAGSTAGCISVPASVMLQLIRRIHSGARIINVTSNAQLASY</sequence>
<feature type="region of interest" description="Disordered" evidence="1">
    <location>
        <begin position="27"/>
        <end position="69"/>
    </location>
</feature>